<evidence type="ECO:0000313" key="2">
    <source>
        <dbReference type="EMBL" id="JAH91636.1"/>
    </source>
</evidence>
<sequence>MIIINPLYFAQFLLNFIYVLITIYQFINIKKGLFFSHT</sequence>
<reference evidence="2" key="1">
    <citation type="submission" date="2014-11" db="EMBL/GenBank/DDBJ databases">
        <authorList>
            <person name="Amaro Gonzalez C."/>
        </authorList>
    </citation>
    <scope>NUCLEOTIDE SEQUENCE</scope>
</reference>
<keyword evidence="1" id="KW-0472">Membrane</keyword>
<dbReference type="AlphaFoldDB" id="A0A0E9WMU6"/>
<proteinExistence type="predicted"/>
<accession>A0A0E9WMU6</accession>
<keyword evidence="1" id="KW-0812">Transmembrane</keyword>
<name>A0A0E9WMU6_ANGAN</name>
<evidence type="ECO:0000256" key="1">
    <source>
        <dbReference type="SAM" id="Phobius"/>
    </source>
</evidence>
<reference evidence="2" key="2">
    <citation type="journal article" date="2015" name="Fish Shellfish Immunol.">
        <title>Early steps in the European eel (Anguilla anguilla)-Vibrio vulnificus interaction in the gills: Role of the RtxA13 toxin.</title>
        <authorList>
            <person name="Callol A."/>
            <person name="Pajuelo D."/>
            <person name="Ebbesson L."/>
            <person name="Teles M."/>
            <person name="MacKenzie S."/>
            <person name="Amaro C."/>
        </authorList>
    </citation>
    <scope>NUCLEOTIDE SEQUENCE</scope>
</reference>
<dbReference type="EMBL" id="GBXM01016941">
    <property type="protein sequence ID" value="JAH91636.1"/>
    <property type="molecule type" value="Transcribed_RNA"/>
</dbReference>
<organism evidence="2">
    <name type="scientific">Anguilla anguilla</name>
    <name type="common">European freshwater eel</name>
    <name type="synonym">Muraena anguilla</name>
    <dbReference type="NCBI Taxonomy" id="7936"/>
    <lineage>
        <taxon>Eukaryota</taxon>
        <taxon>Metazoa</taxon>
        <taxon>Chordata</taxon>
        <taxon>Craniata</taxon>
        <taxon>Vertebrata</taxon>
        <taxon>Euteleostomi</taxon>
        <taxon>Actinopterygii</taxon>
        <taxon>Neopterygii</taxon>
        <taxon>Teleostei</taxon>
        <taxon>Anguilliformes</taxon>
        <taxon>Anguillidae</taxon>
        <taxon>Anguilla</taxon>
    </lineage>
</organism>
<feature type="transmembrane region" description="Helical" evidence="1">
    <location>
        <begin position="6"/>
        <end position="27"/>
    </location>
</feature>
<keyword evidence="1" id="KW-1133">Transmembrane helix</keyword>
<protein>
    <submittedName>
        <fullName evidence="2">Uncharacterized protein</fullName>
    </submittedName>
</protein>